<dbReference type="Gramene" id="ONIVA06G03410.1">
    <property type="protein sequence ID" value="ONIVA06G03410.1"/>
    <property type="gene ID" value="ONIVA06G03410"/>
</dbReference>
<dbReference type="InterPro" id="IPR002048">
    <property type="entry name" value="EF_hand_dom"/>
</dbReference>
<evidence type="ECO:0000313" key="7">
    <source>
        <dbReference type="Proteomes" id="UP000006591"/>
    </source>
</evidence>
<evidence type="ECO:0000256" key="2">
    <source>
        <dbReference type="ARBA" id="ARBA00022723"/>
    </source>
</evidence>
<dbReference type="Pfam" id="PF13499">
    <property type="entry name" value="EF-hand_7"/>
    <property type="match status" value="2"/>
</dbReference>
<reference evidence="6" key="1">
    <citation type="submission" date="2015-04" db="UniProtKB">
        <authorList>
            <consortium name="EnsemblPlants"/>
        </authorList>
    </citation>
    <scope>IDENTIFICATION</scope>
    <source>
        <strain evidence="6">SL10</strain>
    </source>
</reference>
<dbReference type="InterPro" id="IPR018247">
    <property type="entry name" value="EF_Hand_1_Ca_BS"/>
</dbReference>
<keyword evidence="3" id="KW-0677">Repeat</keyword>
<dbReference type="HOGENOM" id="CLU_700933_0_0_1"/>
<dbReference type="OMA" id="CPAEHSE"/>
<sequence>MTKVFLPLFQPLNFLLCDKHNTHSTCPAEHSETKARTELTHGDVDVVIAALGLRVNREGDECSLVEDEALVLLEEKQASWGELEEAFSVFDVDGDGFISPLELQNVMRRLGLQHDAGYEECERMLKVFDRDGDGNNGMINFDEFKVMMQGVTKKIPSWMMRKTLMQCMEAGHFGKDAMDMMRLEHALPCGSSPAESGQQDGGAELLGNFEEDDYIWSMPCSHTFHHLCILGDRSCRASRVSVVMAALGLRVNGEGDERSLVEDEALVLLEEKQASWEELEEAFSVFDGDGDGFISPLELQNVMRRLGLQRDAGHEECERMLKVFDRDGDGMINFDEFKVMMQGVV</sequence>
<feature type="domain" description="EF-hand" evidence="5">
    <location>
        <begin position="116"/>
        <end position="154"/>
    </location>
</feature>
<feature type="domain" description="EF-hand" evidence="5">
    <location>
        <begin position="78"/>
        <end position="113"/>
    </location>
</feature>
<proteinExistence type="predicted"/>
<evidence type="ECO:0000259" key="5">
    <source>
        <dbReference type="PROSITE" id="PS50222"/>
    </source>
</evidence>
<dbReference type="SUPFAM" id="SSF47473">
    <property type="entry name" value="EF-hand"/>
    <property type="match status" value="1"/>
</dbReference>
<dbReference type="PANTHER" id="PTHR10891">
    <property type="entry name" value="EF-HAND CALCIUM-BINDING DOMAIN CONTAINING PROTEIN"/>
    <property type="match status" value="1"/>
</dbReference>
<feature type="domain" description="EF-hand" evidence="5">
    <location>
        <begin position="274"/>
        <end position="309"/>
    </location>
</feature>
<dbReference type="STRING" id="4536.A0A0E0HKT8"/>
<feature type="domain" description="EF-hand" evidence="5">
    <location>
        <begin position="312"/>
        <end position="345"/>
    </location>
</feature>
<dbReference type="SUPFAM" id="SSF57850">
    <property type="entry name" value="RING/U-box"/>
    <property type="match status" value="1"/>
</dbReference>
<dbReference type="PROSITE" id="PS00018">
    <property type="entry name" value="EF_HAND_1"/>
    <property type="match status" value="3"/>
</dbReference>
<dbReference type="PROSITE" id="PS50222">
    <property type="entry name" value="EF_HAND_2"/>
    <property type="match status" value="4"/>
</dbReference>
<dbReference type="FunFam" id="1.10.238.10:FF:000348">
    <property type="entry name" value="EF hand family protein"/>
    <property type="match status" value="1"/>
</dbReference>
<dbReference type="GO" id="GO:0005509">
    <property type="term" value="F:calcium ion binding"/>
    <property type="evidence" value="ECO:0007669"/>
    <property type="project" value="InterPro"/>
</dbReference>
<reference evidence="6" key="2">
    <citation type="submission" date="2018-04" db="EMBL/GenBank/DDBJ databases">
        <title>OnivRS2 (Oryza nivara Reference Sequence Version 2).</title>
        <authorList>
            <person name="Zhang J."/>
            <person name="Kudrna D."/>
            <person name="Lee S."/>
            <person name="Talag J."/>
            <person name="Rajasekar S."/>
            <person name="Welchert J."/>
            <person name="Hsing Y.-I."/>
            <person name="Wing R.A."/>
        </authorList>
    </citation>
    <scope>NUCLEOTIDE SEQUENCE [LARGE SCALE GENOMIC DNA]</scope>
    <source>
        <strain evidence="6">SL10</strain>
    </source>
</reference>
<dbReference type="AlphaFoldDB" id="A0A0E0HKT8"/>
<evidence type="ECO:0000256" key="4">
    <source>
        <dbReference type="ARBA" id="ARBA00022837"/>
    </source>
</evidence>
<keyword evidence="7" id="KW-1185">Reference proteome</keyword>
<dbReference type="Proteomes" id="UP000006591">
    <property type="component" value="Chromosome 6"/>
</dbReference>
<keyword evidence="4" id="KW-0106">Calcium</keyword>
<evidence type="ECO:0000313" key="6">
    <source>
        <dbReference type="EnsemblPlants" id="ONIVA06G03410.1"/>
    </source>
</evidence>
<protein>
    <recommendedName>
        <fullName evidence="5">EF-hand domain-containing protein</fullName>
    </recommendedName>
</protein>
<dbReference type="Gene3D" id="1.10.238.10">
    <property type="entry name" value="EF-hand"/>
    <property type="match status" value="2"/>
</dbReference>
<dbReference type="CDD" id="cd00051">
    <property type="entry name" value="EFh"/>
    <property type="match status" value="2"/>
</dbReference>
<evidence type="ECO:0000256" key="1">
    <source>
        <dbReference type="ARBA" id="ARBA00003291"/>
    </source>
</evidence>
<dbReference type="eggNOG" id="KOG0027">
    <property type="taxonomic scope" value="Eukaryota"/>
</dbReference>
<keyword evidence="2" id="KW-0479">Metal-binding</keyword>
<evidence type="ECO:0000256" key="3">
    <source>
        <dbReference type="ARBA" id="ARBA00022737"/>
    </source>
</evidence>
<dbReference type="SMART" id="SM00054">
    <property type="entry name" value="EFh"/>
    <property type="match status" value="4"/>
</dbReference>
<dbReference type="Gene3D" id="3.30.40.10">
    <property type="entry name" value="Zinc/RING finger domain, C3HC4 (zinc finger)"/>
    <property type="match status" value="1"/>
</dbReference>
<dbReference type="FunFam" id="1.10.238.10:FF:000003">
    <property type="entry name" value="Calmodulin A"/>
    <property type="match status" value="1"/>
</dbReference>
<dbReference type="EnsemblPlants" id="ONIVA06G03410.1">
    <property type="protein sequence ID" value="ONIVA06G03410.1"/>
    <property type="gene ID" value="ONIVA06G03410"/>
</dbReference>
<name>A0A0E0HKT8_ORYNI</name>
<dbReference type="InterPro" id="IPR039647">
    <property type="entry name" value="EF_hand_pair_protein_CML-like"/>
</dbReference>
<dbReference type="InterPro" id="IPR013083">
    <property type="entry name" value="Znf_RING/FYVE/PHD"/>
</dbReference>
<accession>A0A0E0HKT8</accession>
<dbReference type="InterPro" id="IPR011992">
    <property type="entry name" value="EF-hand-dom_pair"/>
</dbReference>
<comment type="function">
    <text evidence="1">Potential calcium sensor.</text>
</comment>
<organism evidence="6">
    <name type="scientific">Oryza nivara</name>
    <name type="common">Indian wild rice</name>
    <name type="synonym">Oryza sativa f. spontanea</name>
    <dbReference type="NCBI Taxonomy" id="4536"/>
    <lineage>
        <taxon>Eukaryota</taxon>
        <taxon>Viridiplantae</taxon>
        <taxon>Streptophyta</taxon>
        <taxon>Embryophyta</taxon>
        <taxon>Tracheophyta</taxon>
        <taxon>Spermatophyta</taxon>
        <taxon>Magnoliopsida</taxon>
        <taxon>Liliopsida</taxon>
        <taxon>Poales</taxon>
        <taxon>Poaceae</taxon>
        <taxon>BOP clade</taxon>
        <taxon>Oryzoideae</taxon>
        <taxon>Oryzeae</taxon>
        <taxon>Oryzinae</taxon>
        <taxon>Oryza</taxon>
    </lineage>
</organism>